<dbReference type="EMBL" id="JAKCXM010000004">
    <property type="protein sequence ID" value="KAJ0409407.1"/>
    <property type="molecule type" value="Genomic_DNA"/>
</dbReference>
<feature type="compositionally biased region" description="Acidic residues" evidence="1">
    <location>
        <begin position="1"/>
        <end position="15"/>
    </location>
</feature>
<comment type="caution">
    <text evidence="2">The sequence shown here is derived from an EMBL/GenBank/DDBJ whole genome shotgun (WGS) entry which is preliminary data.</text>
</comment>
<organism evidence="2 3">
    <name type="scientific">Pythium insidiosum</name>
    <name type="common">Pythiosis disease agent</name>
    <dbReference type="NCBI Taxonomy" id="114742"/>
    <lineage>
        <taxon>Eukaryota</taxon>
        <taxon>Sar</taxon>
        <taxon>Stramenopiles</taxon>
        <taxon>Oomycota</taxon>
        <taxon>Peronosporomycetes</taxon>
        <taxon>Pythiales</taxon>
        <taxon>Pythiaceae</taxon>
        <taxon>Pythium</taxon>
    </lineage>
</organism>
<accession>A0AAD5LQ71</accession>
<protein>
    <submittedName>
        <fullName evidence="2">Uncharacterized protein</fullName>
    </submittedName>
</protein>
<feature type="compositionally biased region" description="Basic and acidic residues" evidence="1">
    <location>
        <begin position="95"/>
        <end position="108"/>
    </location>
</feature>
<feature type="compositionally biased region" description="Polar residues" evidence="1">
    <location>
        <begin position="73"/>
        <end position="83"/>
    </location>
</feature>
<name>A0AAD5LQ71_PYTIN</name>
<dbReference type="Proteomes" id="UP001209570">
    <property type="component" value="Unassembled WGS sequence"/>
</dbReference>
<evidence type="ECO:0000256" key="1">
    <source>
        <dbReference type="SAM" id="MobiDB-lite"/>
    </source>
</evidence>
<feature type="region of interest" description="Disordered" evidence="1">
    <location>
        <begin position="1"/>
        <end position="51"/>
    </location>
</feature>
<keyword evidence="3" id="KW-1185">Reference proteome</keyword>
<gene>
    <name evidence="2" type="ORF">P43SY_002297</name>
</gene>
<evidence type="ECO:0000313" key="2">
    <source>
        <dbReference type="EMBL" id="KAJ0409407.1"/>
    </source>
</evidence>
<dbReference type="AlphaFoldDB" id="A0AAD5LQ71"/>
<proteinExistence type="predicted"/>
<sequence length="162" mass="17697">MDAFEDFASDQEFSDGDEHVLDLLQDEPSGCASTAEDRQPAARAQTQPPSDAFLQFLHATATGAGTLTKDARPTTSDRPTGFSSHPDGAGAVPACKDRNDAWGKFSPEKMPKRLDMADFERRKGMSPSKKLVRVLVTSIAVLNKQHLHDDLVIALNNVDIFR</sequence>
<feature type="region of interest" description="Disordered" evidence="1">
    <location>
        <begin position="64"/>
        <end position="108"/>
    </location>
</feature>
<evidence type="ECO:0000313" key="3">
    <source>
        <dbReference type="Proteomes" id="UP001209570"/>
    </source>
</evidence>
<reference evidence="2" key="1">
    <citation type="submission" date="2021-12" db="EMBL/GenBank/DDBJ databases">
        <title>Prjna785345.</title>
        <authorList>
            <person name="Rujirawat T."/>
            <person name="Krajaejun T."/>
        </authorList>
    </citation>
    <scope>NUCLEOTIDE SEQUENCE</scope>
    <source>
        <strain evidence="2">Pi057C3</strain>
    </source>
</reference>